<dbReference type="PANTHER" id="PTHR12215">
    <property type="entry name" value="PHOSPHOPANTETHEINE TRANSFERASE"/>
    <property type="match status" value="1"/>
</dbReference>
<protein>
    <submittedName>
        <fullName evidence="4">4'-phosphopantetheinyl transferase</fullName>
        <ecNumber evidence="4">2.7.8.-</ecNumber>
    </submittedName>
</protein>
<name>A0A375AHE4_9GAMM</name>
<evidence type="ECO:0000313" key="5">
    <source>
        <dbReference type="Proteomes" id="UP000294820"/>
    </source>
</evidence>
<proteinExistence type="inferred from homology"/>
<evidence type="ECO:0000256" key="1">
    <source>
        <dbReference type="ARBA" id="ARBA00010990"/>
    </source>
</evidence>
<dbReference type="GO" id="GO:0005829">
    <property type="term" value="C:cytosol"/>
    <property type="evidence" value="ECO:0007669"/>
    <property type="project" value="TreeGrafter"/>
</dbReference>
<evidence type="ECO:0000256" key="2">
    <source>
        <dbReference type="ARBA" id="ARBA00022679"/>
    </source>
</evidence>
<sequence length="273" mass="30394">MPKGASLISSCHWDELTARRWRDVHCIVISELQLSQPQMAQRARAALQRPEGAPLTLRELAHGLLLWLLAPLCQQPPQSLIISRDDYGKPFLPHYPDIRFNLSHTQGALAFAFAEGCPVGVDVERCQGQVERKRAIAQRFFHPDEWRWLATLDDSAFLPAFIQLWSHKEAYLKALGMGLRKPLASFSCLSDHQGELGVWEQGERVESVLASRWVHPWGIGESFDAVLPNPSVAGGNMPEPSVPVALTCCLLGQNRPSPARWHIVMVQDATGAS</sequence>
<dbReference type="GO" id="GO:0019878">
    <property type="term" value="P:lysine biosynthetic process via aminoadipic acid"/>
    <property type="evidence" value="ECO:0007669"/>
    <property type="project" value="TreeGrafter"/>
</dbReference>
<dbReference type="InterPro" id="IPR008278">
    <property type="entry name" value="4-PPantetheinyl_Trfase_dom"/>
</dbReference>
<dbReference type="InterPro" id="IPR050559">
    <property type="entry name" value="P-Pant_transferase_sf"/>
</dbReference>
<dbReference type="GO" id="GO:0008897">
    <property type="term" value="F:holo-[acyl-carrier-protein] synthase activity"/>
    <property type="evidence" value="ECO:0007669"/>
    <property type="project" value="InterPro"/>
</dbReference>
<organism evidence="4 5">
    <name type="scientific">Dickeya aquatica</name>
    <dbReference type="NCBI Taxonomy" id="1401087"/>
    <lineage>
        <taxon>Bacteria</taxon>
        <taxon>Pseudomonadati</taxon>
        <taxon>Pseudomonadota</taxon>
        <taxon>Gammaproteobacteria</taxon>
        <taxon>Enterobacterales</taxon>
        <taxon>Pectobacteriaceae</taxon>
        <taxon>Dickeya</taxon>
    </lineage>
</organism>
<reference evidence="4 5" key="1">
    <citation type="submission" date="2016-09" db="EMBL/GenBank/DDBJ databases">
        <authorList>
            <person name="Reverchon S."/>
            <person name="Nasser W."/>
            <person name="Leonard S."/>
            <person name="Brochier C."/>
            <person name="Duprey A."/>
        </authorList>
    </citation>
    <scope>NUCLEOTIDE SEQUENCE [LARGE SCALE GENOMIC DNA]</scope>
    <source>
        <strain evidence="4 5">174/2</strain>
    </source>
</reference>
<dbReference type="Proteomes" id="UP000294820">
    <property type="component" value="Chromosome 1"/>
</dbReference>
<dbReference type="EC" id="2.7.8.-" evidence="4"/>
<dbReference type="EMBL" id="LT615367">
    <property type="protein sequence ID" value="SLM65079.1"/>
    <property type="molecule type" value="Genomic_DNA"/>
</dbReference>
<gene>
    <name evidence="4" type="primary">vfmJ</name>
    <name evidence="4" type="ORF">DAQ1742_04331</name>
</gene>
<dbReference type="RefSeq" id="WP_035339025.1">
    <property type="nucleotide sequence ID" value="NZ_LT615367.1"/>
</dbReference>
<dbReference type="InterPro" id="IPR037143">
    <property type="entry name" value="4-PPantetheinyl_Trfase_dom_sf"/>
</dbReference>
<evidence type="ECO:0000259" key="3">
    <source>
        <dbReference type="Pfam" id="PF01648"/>
    </source>
</evidence>
<evidence type="ECO:0000313" key="4">
    <source>
        <dbReference type="EMBL" id="SLM65079.1"/>
    </source>
</evidence>
<dbReference type="GO" id="GO:0000287">
    <property type="term" value="F:magnesium ion binding"/>
    <property type="evidence" value="ECO:0007669"/>
    <property type="project" value="InterPro"/>
</dbReference>
<keyword evidence="2 4" id="KW-0808">Transferase</keyword>
<dbReference type="SUPFAM" id="SSF56214">
    <property type="entry name" value="4'-phosphopantetheinyl transferase"/>
    <property type="match status" value="2"/>
</dbReference>
<dbReference type="Pfam" id="PF01648">
    <property type="entry name" value="ACPS"/>
    <property type="match status" value="1"/>
</dbReference>
<feature type="domain" description="4'-phosphopantetheinyl transferase" evidence="3">
    <location>
        <begin position="118"/>
        <end position="196"/>
    </location>
</feature>
<dbReference type="PANTHER" id="PTHR12215:SF10">
    <property type="entry name" value="L-AMINOADIPATE-SEMIALDEHYDE DEHYDROGENASE-PHOSPHOPANTETHEINYL TRANSFERASE"/>
    <property type="match status" value="1"/>
</dbReference>
<dbReference type="Gene3D" id="3.90.470.20">
    <property type="entry name" value="4'-phosphopantetheinyl transferase domain"/>
    <property type="match status" value="2"/>
</dbReference>
<accession>A0A375AHE4</accession>
<dbReference type="KEGG" id="daq:DAQ1742_04331"/>
<keyword evidence="5" id="KW-1185">Reference proteome</keyword>
<comment type="similarity">
    <text evidence="1">Belongs to the P-Pant transferase superfamily. Gsp/Sfp/HetI/AcpT family.</text>
</comment>
<dbReference type="AlphaFoldDB" id="A0A375AHE4"/>